<dbReference type="Proteomes" id="UP000198660">
    <property type="component" value="Unassembled WGS sequence"/>
</dbReference>
<dbReference type="RefSeq" id="WP_281252087.1">
    <property type="nucleotide sequence ID" value="NZ_FPAA01000009.1"/>
</dbReference>
<protein>
    <submittedName>
        <fullName evidence="2">Uncharacterized protein</fullName>
    </submittedName>
</protein>
<feature type="transmembrane region" description="Helical" evidence="1">
    <location>
        <begin position="6"/>
        <end position="27"/>
    </location>
</feature>
<organism evidence="2 3">
    <name type="scientific">Marininema halotolerans</name>
    <dbReference type="NCBI Taxonomy" id="1155944"/>
    <lineage>
        <taxon>Bacteria</taxon>
        <taxon>Bacillati</taxon>
        <taxon>Bacillota</taxon>
        <taxon>Bacilli</taxon>
        <taxon>Bacillales</taxon>
        <taxon>Thermoactinomycetaceae</taxon>
        <taxon>Marininema</taxon>
    </lineage>
</organism>
<keyword evidence="1" id="KW-0472">Membrane</keyword>
<evidence type="ECO:0000313" key="3">
    <source>
        <dbReference type="Proteomes" id="UP000198660"/>
    </source>
</evidence>
<name>A0A1I6TE47_9BACL</name>
<sequence length="40" mass="4612">MTKTIIQWIFLGYVPIMATMKAILYYIHEQPRGNPGTADE</sequence>
<dbReference type="EMBL" id="FPAA01000009">
    <property type="protein sequence ID" value="SFS87317.1"/>
    <property type="molecule type" value="Genomic_DNA"/>
</dbReference>
<evidence type="ECO:0000256" key="1">
    <source>
        <dbReference type="SAM" id="Phobius"/>
    </source>
</evidence>
<keyword evidence="3" id="KW-1185">Reference proteome</keyword>
<accession>A0A1I6TE47</accession>
<dbReference type="AlphaFoldDB" id="A0A1I6TE47"/>
<keyword evidence="1" id="KW-0812">Transmembrane</keyword>
<proteinExistence type="predicted"/>
<keyword evidence="1" id="KW-1133">Transmembrane helix</keyword>
<evidence type="ECO:0000313" key="2">
    <source>
        <dbReference type="EMBL" id="SFS87317.1"/>
    </source>
</evidence>
<gene>
    <name evidence="2" type="ORF">SAMN05444972_109188</name>
</gene>
<reference evidence="3" key="1">
    <citation type="submission" date="2016-10" db="EMBL/GenBank/DDBJ databases">
        <authorList>
            <person name="Varghese N."/>
            <person name="Submissions S."/>
        </authorList>
    </citation>
    <scope>NUCLEOTIDE SEQUENCE [LARGE SCALE GENOMIC DNA]</scope>
    <source>
        <strain evidence="3">DSM 45789</strain>
    </source>
</reference>